<dbReference type="Gene3D" id="2.30.29.30">
    <property type="entry name" value="Pleckstrin-homology domain (PH domain)/Phosphotyrosine-binding domain (PTB)"/>
    <property type="match status" value="1"/>
</dbReference>
<dbReference type="InterPro" id="IPR027267">
    <property type="entry name" value="AH/BAR_dom_sf"/>
</dbReference>
<feature type="region of interest" description="Disordered" evidence="6">
    <location>
        <begin position="395"/>
        <end position="417"/>
    </location>
</feature>
<evidence type="ECO:0000256" key="2">
    <source>
        <dbReference type="ARBA" id="ARBA00022771"/>
    </source>
</evidence>
<dbReference type="AlphaFoldDB" id="A0A9P0VZL9"/>
<feature type="compositionally biased region" description="Low complexity" evidence="6">
    <location>
        <begin position="395"/>
        <end position="413"/>
    </location>
</feature>
<dbReference type="InterPro" id="IPR011993">
    <property type="entry name" value="PH-like_dom_sf"/>
</dbReference>
<evidence type="ECO:0000256" key="6">
    <source>
        <dbReference type="SAM" id="MobiDB-lite"/>
    </source>
</evidence>
<feature type="domain" description="Arf-GAP" evidence="8">
    <location>
        <begin position="740"/>
        <end position="863"/>
    </location>
</feature>
<evidence type="ECO:0000313" key="9">
    <source>
        <dbReference type="EMBL" id="CAH2354121.1"/>
    </source>
</evidence>
<dbReference type="InterPro" id="IPR001849">
    <property type="entry name" value="PH_domain"/>
</dbReference>
<keyword evidence="3 5" id="KW-0862">Zinc</keyword>
<evidence type="ECO:0000256" key="3">
    <source>
        <dbReference type="ARBA" id="ARBA00022833"/>
    </source>
</evidence>
<evidence type="ECO:0000259" key="8">
    <source>
        <dbReference type="PROSITE" id="PS50115"/>
    </source>
</evidence>
<keyword evidence="5" id="KW-0963">Cytoplasm</keyword>
<dbReference type="Gene3D" id="1.10.220.150">
    <property type="entry name" value="Arf GTPase activating protein"/>
    <property type="match status" value="1"/>
</dbReference>
<evidence type="ECO:0000256" key="5">
    <source>
        <dbReference type="RuleBase" id="RU369028"/>
    </source>
</evidence>
<keyword evidence="5" id="KW-0677">Repeat</keyword>
<comment type="caution">
    <text evidence="9">The sequence shown here is derived from an EMBL/GenBank/DDBJ whole genome shotgun (WGS) entry which is preliminary data.</text>
</comment>
<dbReference type="GO" id="GO:0005802">
    <property type="term" value="C:trans-Golgi network"/>
    <property type="evidence" value="ECO:0007669"/>
    <property type="project" value="TreeGrafter"/>
</dbReference>
<keyword evidence="5" id="KW-0040">ANK repeat</keyword>
<accession>A0A9P0VZL9</accession>
<dbReference type="EMBL" id="CAKXYY010000014">
    <property type="protein sequence ID" value="CAH2354121.1"/>
    <property type="molecule type" value="Genomic_DNA"/>
</dbReference>
<dbReference type="SMART" id="SM00105">
    <property type="entry name" value="ArfGap"/>
    <property type="match status" value="1"/>
</dbReference>
<dbReference type="SUPFAM" id="SSF103657">
    <property type="entry name" value="BAR/IMD domain-like"/>
    <property type="match status" value="1"/>
</dbReference>
<name>A0A9P0VZL9_9ASCO</name>
<dbReference type="Gene3D" id="1.20.1270.60">
    <property type="entry name" value="Arfaptin homology (AH) domain/BAR domain"/>
    <property type="match status" value="1"/>
</dbReference>
<evidence type="ECO:0000259" key="7">
    <source>
        <dbReference type="PROSITE" id="PS50003"/>
    </source>
</evidence>
<proteinExistence type="predicted"/>
<dbReference type="CDD" id="cd08204">
    <property type="entry name" value="ArfGap"/>
    <property type="match status" value="1"/>
</dbReference>
<keyword evidence="2 4" id="KW-0863">Zinc-finger</keyword>
<sequence>MSISELAFPYKQAIASPIVLNKLILTDENDSHRLVAALSEREGFPGNKYCSSIVKLLTATQQPTSDLITYIQNPSNSATTPLLLSVAPNFNKFKLNISIKTSNLLEFETKSLIILKALDDNDNTEALKKSLDEKSSYNSNSTEISRLPYSNFPISKTSEHEFQKIIVNDSFNSSIFQDNVLNVSLWEVDDNDIHDLGGHKHLFSFKYWVNEVTASLESNASHDVEIEHPLPPLPTVLPPVPPKPTQVLPVPTPLEIPTNAPPLADSNGLDKLTFSNIRNAFNFNIEDGPEFRHTLQGYEKNIPLFKRNCYALLEELRKLDTSLDRIKQSKVRILEYIAKLTELQAFKPILNEILFVQDFKVRFLAIFDTFEVDLKNFLVNVCDHKLLIKVFSNLPSDSNSSSTSSAPASTTSPGDLAKKQFESNSKEYYNWLNKYLSNEKERPESKLLVKRKSFELSKLDYLNFLNLSTNNQYFNQLLENLFKYSSRDKPLDFKYELYLNLLSRFNSEKLLLRQSIEACQSNEELTNILRNNSLNHSNTPNSPSMTDKELVTSLSKIDSIFAIDGDNVTAVPIRKDDQNSEIAGILYTLGGQGKQGWHKEWVVLSKGRLIEYSDWRKGRQPINKPIEIALSNIKPTSYEKRKNCFEILTSRGTKHVFQAINEEERNNWIKGLYNAGQLVDTSRLKDKTNGQSTGSSTTKSKILHALDASNIKKTIMNSDADNISPISIIANSPLSKNENIDYIQLVRTDSSNENSICSDCGSLESVEWVSLNFLTVFCLRCSSGHRNLGSHISRIKSLKLDNFKDEIEFLLKHVSNKRANRYLEENLHKSEKISASASNEKRMEFIKKKYLVKKYVSKYLTQEELNDNLVSSIQKINIPDTVKYIGCGADIDMKLSLNLNKNDFIKITLLEYSLRKYVEVNDTPPKKLFVISELLVINGCKVDGLKETNKEIKLTDEAIEWWKQRSSKLLGV</sequence>
<dbReference type="Proteomes" id="UP000837801">
    <property type="component" value="Unassembled WGS sequence"/>
</dbReference>
<dbReference type="SMART" id="SM00233">
    <property type="entry name" value="PH"/>
    <property type="match status" value="1"/>
</dbReference>
<dbReference type="PROSITE" id="PS50003">
    <property type="entry name" value="PH_DOMAIN"/>
    <property type="match status" value="1"/>
</dbReference>
<dbReference type="OrthoDB" id="10266696at2759"/>
<dbReference type="GO" id="GO:0006891">
    <property type="term" value="P:intra-Golgi vesicle-mediated transport"/>
    <property type="evidence" value="ECO:0007669"/>
    <property type="project" value="TreeGrafter"/>
</dbReference>
<dbReference type="PANTHER" id="PTHR23180">
    <property type="entry name" value="CENTAURIN/ARF"/>
    <property type="match status" value="1"/>
</dbReference>
<dbReference type="InterPro" id="IPR001164">
    <property type="entry name" value="ArfGAP_dom"/>
</dbReference>
<dbReference type="Pfam" id="PF00169">
    <property type="entry name" value="PH"/>
    <property type="match status" value="1"/>
</dbReference>
<gene>
    <name evidence="9" type="ORF">CLIB1423_14S02586</name>
</gene>
<organism evidence="9 10">
    <name type="scientific">[Candida] railenensis</name>
    <dbReference type="NCBI Taxonomy" id="45579"/>
    <lineage>
        <taxon>Eukaryota</taxon>
        <taxon>Fungi</taxon>
        <taxon>Dikarya</taxon>
        <taxon>Ascomycota</taxon>
        <taxon>Saccharomycotina</taxon>
        <taxon>Pichiomycetes</taxon>
        <taxon>Debaryomycetaceae</taxon>
        <taxon>Kurtzmaniella</taxon>
    </lineage>
</organism>
<dbReference type="SUPFAM" id="SSF57863">
    <property type="entry name" value="ArfGap/RecO-like zinc finger"/>
    <property type="match status" value="1"/>
</dbReference>
<dbReference type="GO" id="GO:0005096">
    <property type="term" value="F:GTPase activator activity"/>
    <property type="evidence" value="ECO:0007669"/>
    <property type="project" value="UniProtKB-KW"/>
</dbReference>
<dbReference type="Pfam" id="PF01412">
    <property type="entry name" value="ArfGap"/>
    <property type="match status" value="1"/>
</dbReference>
<feature type="domain" description="PH" evidence="7">
    <location>
        <begin position="579"/>
        <end position="677"/>
    </location>
</feature>
<dbReference type="PROSITE" id="PS50115">
    <property type="entry name" value="ARFGAP"/>
    <property type="match status" value="1"/>
</dbReference>
<dbReference type="SUPFAM" id="SSF50729">
    <property type="entry name" value="PH domain-like"/>
    <property type="match status" value="1"/>
</dbReference>
<comment type="function">
    <text evidence="5">GTPase-activating protein for the ADP ribosylation factor family.</text>
</comment>
<keyword evidence="10" id="KW-1185">Reference proteome</keyword>
<evidence type="ECO:0000313" key="10">
    <source>
        <dbReference type="Proteomes" id="UP000837801"/>
    </source>
</evidence>
<dbReference type="InterPro" id="IPR045258">
    <property type="entry name" value="ACAP1/2/3-like"/>
</dbReference>
<keyword evidence="5" id="KW-0343">GTPase activation</keyword>
<comment type="subcellular location">
    <subcellularLocation>
        <location evidence="5">Cytoplasm</location>
    </subcellularLocation>
</comment>
<dbReference type="PANTHER" id="PTHR23180:SF160">
    <property type="entry name" value="ADP-RIBOSYLATION FACTOR GTPASE-ACTIVATING PROTEIN EFFECTOR PROTEIN 1"/>
    <property type="match status" value="1"/>
</dbReference>
<evidence type="ECO:0000256" key="4">
    <source>
        <dbReference type="PROSITE-ProRule" id="PRU00288"/>
    </source>
</evidence>
<keyword evidence="1 5" id="KW-0479">Metal-binding</keyword>
<dbReference type="InterPro" id="IPR037278">
    <property type="entry name" value="ARFGAP/RecO"/>
</dbReference>
<dbReference type="InterPro" id="IPR038508">
    <property type="entry name" value="ArfGAP_dom_sf"/>
</dbReference>
<protein>
    <recommendedName>
        <fullName evidence="5">ADP-ribosylation factor GTPase-activating protein</fullName>
    </recommendedName>
</protein>
<dbReference type="GO" id="GO:0005768">
    <property type="term" value="C:endosome"/>
    <property type="evidence" value="ECO:0007669"/>
    <property type="project" value="TreeGrafter"/>
</dbReference>
<evidence type="ECO:0000256" key="1">
    <source>
        <dbReference type="ARBA" id="ARBA00022723"/>
    </source>
</evidence>
<dbReference type="CDD" id="cd00821">
    <property type="entry name" value="PH"/>
    <property type="match status" value="1"/>
</dbReference>
<reference evidence="9" key="1">
    <citation type="submission" date="2022-03" db="EMBL/GenBank/DDBJ databases">
        <authorList>
            <person name="Legras J.-L."/>
            <person name="Devillers H."/>
            <person name="Grondin C."/>
        </authorList>
    </citation>
    <scope>NUCLEOTIDE SEQUENCE</scope>
    <source>
        <strain evidence="9">CLIB 1423</strain>
    </source>
</reference>
<dbReference type="GO" id="GO:0008270">
    <property type="term" value="F:zinc ion binding"/>
    <property type="evidence" value="ECO:0007669"/>
    <property type="project" value="UniProtKB-KW"/>
</dbReference>